<dbReference type="RefSeq" id="XP_002848409.1">
    <property type="nucleotide sequence ID" value="XM_002848363.1"/>
</dbReference>
<evidence type="ECO:0000256" key="1">
    <source>
        <dbReference type="SAM" id="MobiDB-lite"/>
    </source>
</evidence>
<sequence>MEGQGCQQTSSDSPEFQSARPALVQFPRPASFSIGQHDLSALELPSFYRHRQANNAGERKFQAPVIFPALSETVIWPVIYPTNLAASPEAKDKEKGTTAAAIEPELPLTPVKPAETEDFSPSFDCPTNLVIQKKRLPDLSHAQATAFPQWPLHGTRSRYATAPPRAHLHPLPAAPAIRKPIKRRYREVSRERPTILTKLMEQFNVRDWSRPETHPGVTNDKDYAGRIIPNDSVSNSSQNTHGEVKIYYPRLKDSESSSAPPKSAPLVQSAADNVSRPYKALPVTIERGKQPGLRKISSAPALPRPEVDTEELTRLLNCDVPRPSNIESIILEGPLLAATQRDFHSIDEIPKHVQVPVTPCIQGTFEGTVAPVSPATMPTEPAVAHPHISDVINTHFERISMAQAANSDAILRSLQGLTNEIRALRVEVRANTNHLHQLNGRVAAVEARLGGLLQPSGGMPLTGYQGLANAPGSNFSSSQPPIRHPNHRDSQPNDSGPVRDAQRGEPSERCVYSQQHAVLSPRLGMTSNPLSSSTEPSTNTPPPQKSQVISRNRQSDRQRIPRSRDASDNSEWGGTSNWYRKACANAQRN</sequence>
<dbReference type="HOGENOM" id="CLU_461651_0_0_1"/>
<feature type="compositionally biased region" description="Basic and acidic residues" evidence="1">
    <location>
        <begin position="553"/>
        <end position="567"/>
    </location>
</feature>
<feature type="region of interest" description="Disordered" evidence="1">
    <location>
        <begin position="88"/>
        <end position="120"/>
    </location>
</feature>
<name>C5FMJ3_ARTOC</name>
<proteinExistence type="predicted"/>
<organism evidence="2 3">
    <name type="scientific">Arthroderma otae (strain ATCC MYA-4605 / CBS 113480)</name>
    <name type="common">Microsporum canis</name>
    <dbReference type="NCBI Taxonomy" id="554155"/>
    <lineage>
        <taxon>Eukaryota</taxon>
        <taxon>Fungi</taxon>
        <taxon>Dikarya</taxon>
        <taxon>Ascomycota</taxon>
        <taxon>Pezizomycotina</taxon>
        <taxon>Eurotiomycetes</taxon>
        <taxon>Eurotiomycetidae</taxon>
        <taxon>Onygenales</taxon>
        <taxon>Arthrodermataceae</taxon>
        <taxon>Microsporum</taxon>
    </lineage>
</organism>
<protein>
    <submittedName>
        <fullName evidence="2">Uncharacterized protein</fullName>
    </submittedName>
</protein>
<dbReference type="OrthoDB" id="4172009at2759"/>
<gene>
    <name evidence="2" type="ORF">MCYG_03915</name>
</gene>
<dbReference type="eggNOG" id="ENOG502RJJV">
    <property type="taxonomic scope" value="Eukaryota"/>
</dbReference>
<dbReference type="EMBL" id="DS995703">
    <property type="protein sequence ID" value="EEQ31096.1"/>
    <property type="molecule type" value="Genomic_DNA"/>
</dbReference>
<feature type="compositionally biased region" description="Polar residues" evidence="1">
    <location>
        <begin position="569"/>
        <end position="578"/>
    </location>
</feature>
<keyword evidence="3" id="KW-1185">Reference proteome</keyword>
<accession>C5FMJ3</accession>
<reference evidence="3" key="1">
    <citation type="journal article" date="2012" name="MBio">
        <title>Comparative genome analysis of Trichophyton rubrum and related dermatophytes reveals candidate genes involved in infection.</title>
        <authorList>
            <person name="Martinez D.A."/>
            <person name="Oliver B.G."/>
            <person name="Graeser Y."/>
            <person name="Goldberg J.M."/>
            <person name="Li W."/>
            <person name="Martinez-Rossi N.M."/>
            <person name="Monod M."/>
            <person name="Shelest E."/>
            <person name="Barton R.C."/>
            <person name="Birch E."/>
            <person name="Brakhage A.A."/>
            <person name="Chen Z."/>
            <person name="Gurr S.J."/>
            <person name="Heiman D."/>
            <person name="Heitman J."/>
            <person name="Kosti I."/>
            <person name="Rossi A."/>
            <person name="Saif S."/>
            <person name="Samalova M."/>
            <person name="Saunders C.W."/>
            <person name="Shea T."/>
            <person name="Summerbell R.C."/>
            <person name="Xu J."/>
            <person name="Young S."/>
            <person name="Zeng Q."/>
            <person name="Birren B.W."/>
            <person name="Cuomo C.A."/>
            <person name="White T.C."/>
        </authorList>
    </citation>
    <scope>NUCLEOTIDE SEQUENCE [LARGE SCALE GENOMIC DNA]</scope>
    <source>
        <strain evidence="3">ATCC MYA-4605 / CBS 113480</strain>
    </source>
</reference>
<feature type="region of interest" description="Disordered" evidence="1">
    <location>
        <begin position="463"/>
        <end position="578"/>
    </location>
</feature>
<dbReference type="VEuPathDB" id="FungiDB:MCYG_03915"/>
<evidence type="ECO:0000313" key="2">
    <source>
        <dbReference type="EMBL" id="EEQ31096.1"/>
    </source>
</evidence>
<feature type="compositionally biased region" description="Low complexity" evidence="1">
    <location>
        <begin position="526"/>
        <end position="538"/>
    </location>
</feature>
<dbReference type="AlphaFoldDB" id="C5FMJ3"/>
<feature type="compositionally biased region" description="Polar residues" evidence="1">
    <location>
        <begin position="471"/>
        <end position="480"/>
    </location>
</feature>
<evidence type="ECO:0000313" key="3">
    <source>
        <dbReference type="Proteomes" id="UP000002035"/>
    </source>
</evidence>
<dbReference type="OMA" id="GTSNWYR"/>
<dbReference type="GeneID" id="9229733"/>
<dbReference type="Proteomes" id="UP000002035">
    <property type="component" value="Unassembled WGS sequence"/>
</dbReference>